<dbReference type="Proteomes" id="UP000176511">
    <property type="component" value="Unassembled WGS sequence"/>
</dbReference>
<organism evidence="1 2">
    <name type="scientific">Candidatus Kaiserbacteria bacterium RIFCSPHIGHO2_02_FULL_49_34</name>
    <dbReference type="NCBI Taxonomy" id="1798491"/>
    <lineage>
        <taxon>Bacteria</taxon>
        <taxon>Candidatus Kaiseribacteriota</taxon>
    </lineage>
</organism>
<protein>
    <submittedName>
        <fullName evidence="1">Uncharacterized protein</fullName>
    </submittedName>
</protein>
<reference evidence="1 2" key="1">
    <citation type="journal article" date="2016" name="Nat. Commun.">
        <title>Thousands of microbial genomes shed light on interconnected biogeochemical processes in an aquifer system.</title>
        <authorList>
            <person name="Anantharaman K."/>
            <person name="Brown C.T."/>
            <person name="Hug L.A."/>
            <person name="Sharon I."/>
            <person name="Castelle C.J."/>
            <person name="Probst A.J."/>
            <person name="Thomas B.C."/>
            <person name="Singh A."/>
            <person name="Wilkins M.J."/>
            <person name="Karaoz U."/>
            <person name="Brodie E.L."/>
            <person name="Williams K.H."/>
            <person name="Hubbard S.S."/>
            <person name="Banfield J.F."/>
        </authorList>
    </citation>
    <scope>NUCLEOTIDE SEQUENCE [LARGE SCALE GENOMIC DNA]</scope>
</reference>
<evidence type="ECO:0000313" key="2">
    <source>
        <dbReference type="Proteomes" id="UP000176511"/>
    </source>
</evidence>
<gene>
    <name evidence="1" type="ORF">A3C87_01745</name>
</gene>
<dbReference type="STRING" id="1798491.A3C87_01745"/>
<accession>A0A1F6DL49</accession>
<proteinExistence type="predicted"/>
<sequence length="213" mass="24473">MRKSELQEKIAKLYLRLNGYFLTSLIIHSSEKGKNATQIDAIGVRFPFHEQKDREIKCSEKLMIPTDKTDIIICEVKDTRCKPKFNDALITSNEALQKLFEWIGVIKGDEIVTAKDTFKKNGKFETDGLQIRPIIFSFNDNINEDILTITGSDTFSYIKGCLIPSNPRDACSTTYPYESCWGDEYESIIRYFKDKNKKGEMVSLEDLYTHLGV</sequence>
<dbReference type="AlphaFoldDB" id="A0A1F6DL49"/>
<evidence type="ECO:0000313" key="1">
    <source>
        <dbReference type="EMBL" id="OGG62116.1"/>
    </source>
</evidence>
<dbReference type="EMBL" id="MFLE01000010">
    <property type="protein sequence ID" value="OGG62116.1"/>
    <property type="molecule type" value="Genomic_DNA"/>
</dbReference>
<comment type="caution">
    <text evidence="1">The sequence shown here is derived from an EMBL/GenBank/DDBJ whole genome shotgun (WGS) entry which is preliminary data.</text>
</comment>
<name>A0A1F6DL49_9BACT</name>